<dbReference type="EMBL" id="CADEHS020000484">
    <property type="protein sequence ID" value="CAG9952389.1"/>
    <property type="molecule type" value="Genomic_DNA"/>
</dbReference>
<comment type="caution">
    <text evidence="1">The sequence shown here is derived from an EMBL/GenBank/DDBJ whole genome shotgun (WGS) entry which is preliminary data.</text>
</comment>
<dbReference type="Proteomes" id="UP000836387">
    <property type="component" value="Unassembled WGS sequence"/>
</dbReference>
<reference evidence="1" key="2">
    <citation type="submission" date="2021-10" db="EMBL/GenBank/DDBJ databases">
        <authorList>
            <person name="Piombo E."/>
        </authorList>
    </citation>
    <scope>NUCLEOTIDE SEQUENCE</scope>
</reference>
<reference evidence="1" key="1">
    <citation type="submission" date="2020-04" db="EMBL/GenBank/DDBJ databases">
        <authorList>
            <person name="Broberg M."/>
        </authorList>
    </citation>
    <scope>NUCLEOTIDE SEQUENCE</scope>
</reference>
<evidence type="ECO:0000313" key="2">
    <source>
        <dbReference type="Proteomes" id="UP000836387"/>
    </source>
</evidence>
<proteinExistence type="predicted"/>
<gene>
    <name evidence="1" type="ORF">CRV2_00019498</name>
</gene>
<organism evidence="1 2">
    <name type="scientific">Clonostachys rosea f. rosea IK726</name>
    <dbReference type="NCBI Taxonomy" id="1349383"/>
    <lineage>
        <taxon>Eukaryota</taxon>
        <taxon>Fungi</taxon>
        <taxon>Dikarya</taxon>
        <taxon>Ascomycota</taxon>
        <taxon>Pezizomycotina</taxon>
        <taxon>Sordariomycetes</taxon>
        <taxon>Hypocreomycetidae</taxon>
        <taxon>Hypocreales</taxon>
        <taxon>Bionectriaceae</taxon>
        <taxon>Clonostachys</taxon>
    </lineage>
</organism>
<sequence length="144" mass="16176">MTNEDVAGTSGYDGAQMKVITSTDGGGRAWGEAASHWPGVFNVDSTHFLALYPRDGMGAVSYIQSLSANHFTDVGFCQLNHQHKAIRPLYPMSDPEIVRLRRENEELRREGGKERREKEAAEAREEKERLEKEELARENQPTTG</sequence>
<protein>
    <submittedName>
        <fullName evidence="1">Uncharacterized protein</fullName>
    </submittedName>
</protein>
<name>A0ACA9UGC1_BIOOC</name>
<evidence type="ECO:0000313" key="1">
    <source>
        <dbReference type="EMBL" id="CAG9952389.1"/>
    </source>
</evidence>
<accession>A0ACA9UGC1</accession>
<keyword evidence="2" id="KW-1185">Reference proteome</keyword>